<comment type="caution">
    <text evidence="1">The sequence shown here is derived from an EMBL/GenBank/DDBJ whole genome shotgun (WGS) entry which is preliminary data.</text>
</comment>
<evidence type="ECO:0000313" key="1">
    <source>
        <dbReference type="EMBL" id="NJA89759.1"/>
    </source>
</evidence>
<evidence type="ECO:0000313" key="2">
    <source>
        <dbReference type="Proteomes" id="UP000720344"/>
    </source>
</evidence>
<organism evidence="1 2">
    <name type="scientific">Rhodocyclus gracilis</name>
    <dbReference type="NCBI Taxonomy" id="2929842"/>
    <lineage>
        <taxon>Bacteria</taxon>
        <taxon>Pseudomonadati</taxon>
        <taxon>Pseudomonadota</taxon>
        <taxon>Betaproteobacteria</taxon>
        <taxon>Rhodocyclales</taxon>
        <taxon>Rhodocyclaceae</taxon>
        <taxon>Rhodocyclus</taxon>
    </lineage>
</organism>
<accession>A0ABX0WJ58</accession>
<dbReference type="EMBL" id="JAATWB010000007">
    <property type="protein sequence ID" value="NJA89759.1"/>
    <property type="molecule type" value="Genomic_DNA"/>
</dbReference>
<dbReference type="RefSeq" id="WP_167682309.1">
    <property type="nucleotide sequence ID" value="NZ_JAATWB010000007.1"/>
</dbReference>
<sequence>MSAPTCHGCGACCAAYRVDFHRAEVDSAPGGTVPAALVVPLTASLVRLRGTDESPPRCVALVGEIGVSAACSIYALRPGPCHEFGELAPLGIADDACQRARRRHGLPPLAADGAAGSSA</sequence>
<name>A0ABX0WJ58_9RHOO</name>
<dbReference type="InterPro" id="IPR005358">
    <property type="entry name" value="Puta_zinc/iron-chelating_dom"/>
</dbReference>
<dbReference type="Proteomes" id="UP000720344">
    <property type="component" value="Unassembled WGS sequence"/>
</dbReference>
<keyword evidence="2" id="KW-1185">Reference proteome</keyword>
<protein>
    <submittedName>
        <fullName evidence="1">YkgJ family cysteine cluster protein</fullName>
    </submittedName>
</protein>
<gene>
    <name evidence="1" type="ORF">HCX48_11070</name>
</gene>
<reference evidence="2" key="1">
    <citation type="submission" date="2020-03" db="EMBL/GenBank/DDBJ databases">
        <title>Whole-genome sequence of the purple nonsulfur bacterium Rhodocyclus tenuis DSM112.</title>
        <authorList>
            <person name="Kyndt J.A."/>
            <person name="Meyer T.E."/>
        </authorList>
    </citation>
    <scope>NUCLEOTIDE SEQUENCE [LARGE SCALE GENOMIC DNA]</scope>
    <source>
        <strain evidence="2">DSM 112</strain>
    </source>
</reference>
<proteinExistence type="predicted"/>
<dbReference type="Pfam" id="PF03692">
    <property type="entry name" value="CxxCxxCC"/>
    <property type="match status" value="1"/>
</dbReference>